<dbReference type="AlphaFoldDB" id="A0AA37W2P8"/>
<dbReference type="GeneID" id="99693626"/>
<protein>
    <recommendedName>
        <fullName evidence="1">Heme NO-binding domain-containing protein</fullName>
    </recommendedName>
</protein>
<dbReference type="EMBL" id="BSNE01000014">
    <property type="protein sequence ID" value="GLQ03514.1"/>
    <property type="molecule type" value="Genomic_DNA"/>
</dbReference>
<dbReference type="SUPFAM" id="SSF111126">
    <property type="entry name" value="Ligand-binding domain in the NO signalling and Golgi transport"/>
    <property type="match status" value="1"/>
</dbReference>
<organism evidence="2 3">
    <name type="scientific">Pseudoalteromonas tetraodonis GFC</name>
    <dbReference type="NCBI Taxonomy" id="1315271"/>
    <lineage>
        <taxon>Bacteria</taxon>
        <taxon>Pseudomonadati</taxon>
        <taxon>Pseudomonadota</taxon>
        <taxon>Gammaproteobacteria</taxon>
        <taxon>Alteromonadales</taxon>
        <taxon>Pseudoalteromonadaceae</taxon>
        <taxon>Pseudoalteromonas</taxon>
    </lineage>
</organism>
<reference evidence="2" key="2">
    <citation type="submission" date="2023-01" db="EMBL/GenBank/DDBJ databases">
        <title>Draft genome sequence of Pseudoalteromonas tetraodonis strain NBRC 103034.</title>
        <authorList>
            <person name="Sun Q."/>
            <person name="Mori K."/>
        </authorList>
    </citation>
    <scope>NUCLEOTIDE SEQUENCE</scope>
    <source>
        <strain evidence="2">NBRC 103034</strain>
    </source>
</reference>
<dbReference type="GO" id="GO:0020037">
    <property type="term" value="F:heme binding"/>
    <property type="evidence" value="ECO:0007669"/>
    <property type="project" value="InterPro"/>
</dbReference>
<evidence type="ECO:0000313" key="3">
    <source>
        <dbReference type="Proteomes" id="UP001161408"/>
    </source>
</evidence>
<evidence type="ECO:0000259" key="1">
    <source>
        <dbReference type="Pfam" id="PF07700"/>
    </source>
</evidence>
<proteinExistence type="predicted"/>
<keyword evidence="3" id="KW-1185">Reference proteome</keyword>
<comment type="caution">
    <text evidence="2">The sequence shown here is derived from an EMBL/GenBank/DDBJ whole genome shotgun (WGS) entry which is preliminary data.</text>
</comment>
<dbReference type="RefSeq" id="WP_013464409.1">
    <property type="nucleotide sequence ID" value="NZ_BJXY01000021.1"/>
</dbReference>
<dbReference type="InterPro" id="IPR038158">
    <property type="entry name" value="H-NOX_domain_sf"/>
</dbReference>
<gene>
    <name evidence="2" type="ORF">GCM10007914_23950</name>
</gene>
<evidence type="ECO:0000313" key="2">
    <source>
        <dbReference type="EMBL" id="GLQ03514.1"/>
    </source>
</evidence>
<dbReference type="InterPro" id="IPR024096">
    <property type="entry name" value="NO_sig/Golgi_transp_ligand-bd"/>
</dbReference>
<dbReference type="InterPro" id="IPR011644">
    <property type="entry name" value="Heme_NO-bd"/>
</dbReference>
<feature type="domain" description="Heme NO-binding" evidence="1">
    <location>
        <begin position="2"/>
        <end position="160"/>
    </location>
</feature>
<dbReference type="Gene3D" id="3.90.1520.10">
    <property type="entry name" value="H-NOX domain"/>
    <property type="match status" value="1"/>
</dbReference>
<name>A0AA37W2P8_9GAMM</name>
<dbReference type="Proteomes" id="UP001161408">
    <property type="component" value="Unassembled WGS sequence"/>
</dbReference>
<accession>A0AA37W2P8</accession>
<reference evidence="2" key="1">
    <citation type="journal article" date="2014" name="Int. J. Syst. Evol. Microbiol.">
        <title>Complete genome sequence of Corynebacterium casei LMG S-19264T (=DSM 44701T), isolated from a smear-ripened cheese.</title>
        <authorList>
            <consortium name="US DOE Joint Genome Institute (JGI-PGF)"/>
            <person name="Walter F."/>
            <person name="Albersmeier A."/>
            <person name="Kalinowski J."/>
            <person name="Ruckert C."/>
        </authorList>
    </citation>
    <scope>NUCLEOTIDE SEQUENCE</scope>
    <source>
        <strain evidence="2">NBRC 103034</strain>
    </source>
</reference>
<dbReference type="Pfam" id="PF07700">
    <property type="entry name" value="HNOB"/>
    <property type="match status" value="1"/>
</dbReference>
<sequence>MKGVIFRGLEALVIEKCGMAAWDDLLEKNAPEGRVYISAESYPDEEIVGLAQDVATALSMSMPEVLKAFGEYLFSHLKARHPSIVANFNCFADLIIGIDKVIHVEVAKLYHEPNLPEIDAQIIEDGFILMRYNSKRQLCMCAEGLIFGAAAHYGVDAKLNHAQCMHDGFDSCLIEIKYETPHG</sequence>